<protein>
    <submittedName>
        <fullName evidence="2">Uncharacterized protein</fullName>
    </submittedName>
</protein>
<gene>
    <name evidence="2" type="ORF">CLV52_0577</name>
</gene>
<reference evidence="2 3" key="1">
    <citation type="submission" date="2019-03" db="EMBL/GenBank/DDBJ databases">
        <title>Genomic Encyclopedia of Archaeal and Bacterial Type Strains, Phase II (KMG-II): from individual species to whole genera.</title>
        <authorList>
            <person name="Goeker M."/>
        </authorList>
    </citation>
    <scope>NUCLEOTIDE SEQUENCE [LARGE SCALE GENOMIC DNA]</scope>
    <source>
        <strain evidence="2 3">DSM 24782</strain>
    </source>
</reference>
<evidence type="ECO:0000256" key="1">
    <source>
        <dbReference type="SAM" id="MobiDB-lite"/>
    </source>
</evidence>
<keyword evidence="3" id="KW-1185">Reference proteome</keyword>
<evidence type="ECO:0000313" key="3">
    <source>
        <dbReference type="Proteomes" id="UP000295344"/>
    </source>
</evidence>
<organism evidence="2 3">
    <name type="scientific">Amnibacterium kyonggiense</name>
    <dbReference type="NCBI Taxonomy" id="595671"/>
    <lineage>
        <taxon>Bacteria</taxon>
        <taxon>Bacillati</taxon>
        <taxon>Actinomycetota</taxon>
        <taxon>Actinomycetes</taxon>
        <taxon>Micrococcales</taxon>
        <taxon>Microbacteriaceae</taxon>
        <taxon>Amnibacterium</taxon>
    </lineage>
</organism>
<dbReference type="Proteomes" id="UP000295344">
    <property type="component" value="Unassembled WGS sequence"/>
</dbReference>
<feature type="region of interest" description="Disordered" evidence="1">
    <location>
        <begin position="1"/>
        <end position="22"/>
    </location>
</feature>
<name>A0A4R7FQP3_9MICO</name>
<dbReference type="EMBL" id="SOAM01000001">
    <property type="protein sequence ID" value="TDS80026.1"/>
    <property type="molecule type" value="Genomic_DNA"/>
</dbReference>
<evidence type="ECO:0000313" key="2">
    <source>
        <dbReference type="EMBL" id="TDS80026.1"/>
    </source>
</evidence>
<dbReference type="RefSeq" id="WP_162850688.1">
    <property type="nucleotide sequence ID" value="NZ_BAAARP010000001.1"/>
</dbReference>
<proteinExistence type="predicted"/>
<dbReference type="AlphaFoldDB" id="A0A4R7FQP3"/>
<comment type="caution">
    <text evidence="2">The sequence shown here is derived from an EMBL/GenBank/DDBJ whole genome shotgun (WGS) entry which is preliminary data.</text>
</comment>
<sequence>MRRDSGTAMLDPAAGPTTGRDEGDIMRKAIFELWLAWTLTFGGSAALLRRA</sequence>
<accession>A0A4R7FQP3</accession>